<dbReference type="EC" id="3.1.3.48" evidence="2"/>
<evidence type="ECO:0000256" key="3">
    <source>
        <dbReference type="ARBA" id="ARBA00022801"/>
    </source>
</evidence>
<dbReference type="SUPFAM" id="SSF52799">
    <property type="entry name" value="(Phosphotyrosine protein) phosphatases II"/>
    <property type="match status" value="1"/>
</dbReference>
<keyword evidence="6" id="KW-0863">Zinc-finger</keyword>
<dbReference type="InterPro" id="IPR016130">
    <property type="entry name" value="Tyr_Pase_AS"/>
</dbReference>
<comment type="similarity">
    <text evidence="1">Belongs to the protein-tyrosine phosphatase family. Non-receptor class dual specificity subfamily.</text>
</comment>
<dbReference type="PANTHER" id="PTHR45848:SF4">
    <property type="entry name" value="DUAL SPECIFICITY PROTEIN PHOSPHATASE 12"/>
    <property type="match status" value="1"/>
</dbReference>
<organism evidence="11 12">
    <name type="scientific">Venturia nashicola</name>
    <dbReference type="NCBI Taxonomy" id="86259"/>
    <lineage>
        <taxon>Eukaryota</taxon>
        <taxon>Fungi</taxon>
        <taxon>Dikarya</taxon>
        <taxon>Ascomycota</taxon>
        <taxon>Pezizomycotina</taxon>
        <taxon>Dothideomycetes</taxon>
        <taxon>Pleosporomycetidae</taxon>
        <taxon>Venturiales</taxon>
        <taxon>Venturiaceae</taxon>
        <taxon>Venturia</taxon>
    </lineage>
</organism>
<evidence type="ECO:0000256" key="5">
    <source>
        <dbReference type="PIRSR" id="PIRSR000941-50"/>
    </source>
</evidence>
<gene>
    <name evidence="11" type="ORF">E6O75_ATG07939</name>
</gene>
<dbReference type="GO" id="GO:0004725">
    <property type="term" value="F:protein tyrosine phosphatase activity"/>
    <property type="evidence" value="ECO:0007669"/>
    <property type="project" value="UniProtKB-EC"/>
</dbReference>
<evidence type="ECO:0000259" key="8">
    <source>
        <dbReference type="PROSITE" id="PS50054"/>
    </source>
</evidence>
<evidence type="ECO:0000313" key="12">
    <source>
        <dbReference type="Proteomes" id="UP000298493"/>
    </source>
</evidence>
<dbReference type="PIRSF" id="PIRSF000941">
    <property type="entry name" value="DUSP12"/>
    <property type="match status" value="1"/>
</dbReference>
<keyword evidence="3" id="KW-0378">Hydrolase</keyword>
<dbReference type="STRING" id="86259.A0A4Z1NIR2"/>
<sequence length="325" mass="36462">MSLLDKIPGELKLYIGGVYTLRRKQQLEEANITHILSVHRLPVDKALVSPFEHLLVEVDDVEDENLLQYFTTTNAFIQQGLDGGGGVLVHCAMGKSRSATCVIAYLMSKYHISPQEALAQVKQCRPLVEPNDGFMQQLEMYHQMQTPINVEESPVYQRWMYQREVQLSSECGMAPDADKIRFEDEHITPDEEGKFADAEFKCKKCRTTLAKSHFLIPHPQLPHTKPFPEALTCAHLFLDPLSWMRPELEQGKVEGRLECPKCKSNVGKYAWQGMRCSCGSWVIPAITLAKGKVDERRARTPGEGGVRKVPGVGMPATSAQGRGLL</sequence>
<evidence type="ECO:0000256" key="1">
    <source>
        <dbReference type="ARBA" id="ARBA00008601"/>
    </source>
</evidence>
<dbReference type="PROSITE" id="PS00383">
    <property type="entry name" value="TYR_PHOSPHATASE_1"/>
    <property type="match status" value="1"/>
</dbReference>
<dbReference type="GO" id="GO:0008138">
    <property type="term" value="F:protein tyrosine/serine/threonine phosphatase activity"/>
    <property type="evidence" value="ECO:0007669"/>
    <property type="project" value="InterPro"/>
</dbReference>
<dbReference type="Proteomes" id="UP000298493">
    <property type="component" value="Unassembled WGS sequence"/>
</dbReference>
<evidence type="ECO:0000256" key="4">
    <source>
        <dbReference type="ARBA" id="ARBA00022912"/>
    </source>
</evidence>
<evidence type="ECO:0000259" key="9">
    <source>
        <dbReference type="PROSITE" id="PS50056"/>
    </source>
</evidence>
<name>A0A4Z1NIR2_9PEZI</name>
<dbReference type="EMBL" id="SNSC02000020">
    <property type="protein sequence ID" value="TID15611.1"/>
    <property type="molecule type" value="Genomic_DNA"/>
</dbReference>
<evidence type="ECO:0000256" key="2">
    <source>
        <dbReference type="ARBA" id="ARBA00013064"/>
    </source>
</evidence>
<dbReference type="PROSITE" id="PS00028">
    <property type="entry name" value="ZINC_FINGER_C2H2_1"/>
    <property type="match status" value="1"/>
</dbReference>
<dbReference type="InterPro" id="IPR013087">
    <property type="entry name" value="Znf_C2H2_type"/>
</dbReference>
<evidence type="ECO:0000256" key="7">
    <source>
        <dbReference type="SAM" id="MobiDB-lite"/>
    </source>
</evidence>
<dbReference type="GO" id="GO:0008270">
    <property type="term" value="F:zinc ion binding"/>
    <property type="evidence" value="ECO:0007669"/>
    <property type="project" value="UniProtKB-KW"/>
</dbReference>
<dbReference type="PROSITE" id="PS50056">
    <property type="entry name" value="TYR_PHOSPHATASE_2"/>
    <property type="match status" value="1"/>
</dbReference>
<dbReference type="Pfam" id="PF00782">
    <property type="entry name" value="DSPc"/>
    <property type="match status" value="1"/>
</dbReference>
<evidence type="ECO:0000313" key="11">
    <source>
        <dbReference type="EMBL" id="TID15611.1"/>
    </source>
</evidence>
<comment type="caution">
    <text evidence="11">The sequence shown here is derived from an EMBL/GenBank/DDBJ whole genome shotgun (WGS) entry which is preliminary data.</text>
</comment>
<dbReference type="OrthoDB" id="2017893at2759"/>
<dbReference type="PROSITE" id="PS50157">
    <property type="entry name" value="ZINC_FINGER_C2H2_2"/>
    <property type="match status" value="1"/>
</dbReference>
<dbReference type="SMART" id="SM00195">
    <property type="entry name" value="DSPc"/>
    <property type="match status" value="1"/>
</dbReference>
<evidence type="ECO:0000256" key="6">
    <source>
        <dbReference type="PROSITE-ProRule" id="PRU00042"/>
    </source>
</evidence>
<feature type="active site" description="Phosphocysteine intermediate" evidence="5">
    <location>
        <position position="91"/>
    </location>
</feature>
<protein>
    <recommendedName>
        <fullName evidence="2">protein-tyrosine-phosphatase</fullName>
        <ecNumber evidence="2">3.1.3.48</ecNumber>
    </recommendedName>
</protein>
<keyword evidence="12" id="KW-1185">Reference proteome</keyword>
<dbReference type="PROSITE" id="PS50054">
    <property type="entry name" value="TYR_PHOSPHATASE_DUAL"/>
    <property type="match status" value="1"/>
</dbReference>
<feature type="domain" description="Tyrosine-protein phosphatase" evidence="8">
    <location>
        <begin position="1"/>
        <end position="147"/>
    </location>
</feature>
<dbReference type="InterPro" id="IPR000340">
    <property type="entry name" value="Dual-sp_phosphatase_cat-dom"/>
</dbReference>
<feature type="region of interest" description="Disordered" evidence="7">
    <location>
        <begin position="297"/>
        <end position="325"/>
    </location>
</feature>
<reference evidence="11 12" key="1">
    <citation type="submission" date="2019-04" db="EMBL/GenBank/DDBJ databases">
        <title>High contiguity whole genome sequence and gene annotation resource for two Venturia nashicola isolates.</title>
        <authorList>
            <person name="Prokchorchik M."/>
            <person name="Won K."/>
            <person name="Lee Y."/>
            <person name="Choi E.D."/>
            <person name="Segonzac C."/>
            <person name="Sohn K.H."/>
        </authorList>
    </citation>
    <scope>NUCLEOTIDE SEQUENCE [LARGE SCALE GENOMIC DNA]</scope>
    <source>
        <strain evidence="11 12">PRI2</strain>
    </source>
</reference>
<feature type="domain" description="C2H2-type" evidence="10">
    <location>
        <begin position="200"/>
        <end position="228"/>
    </location>
</feature>
<dbReference type="Gene3D" id="3.90.190.10">
    <property type="entry name" value="Protein tyrosine phosphatase superfamily"/>
    <property type="match status" value="1"/>
</dbReference>
<dbReference type="InterPro" id="IPR020422">
    <property type="entry name" value="TYR_PHOSPHATASE_DUAL_dom"/>
</dbReference>
<dbReference type="InterPro" id="IPR016278">
    <property type="entry name" value="DUSP12"/>
</dbReference>
<dbReference type="GO" id="GO:0005634">
    <property type="term" value="C:nucleus"/>
    <property type="evidence" value="ECO:0007669"/>
    <property type="project" value="TreeGrafter"/>
</dbReference>
<dbReference type="AlphaFoldDB" id="A0A4Z1NIR2"/>
<evidence type="ECO:0000259" key="10">
    <source>
        <dbReference type="PROSITE" id="PS50157"/>
    </source>
</evidence>
<keyword evidence="6" id="KW-0479">Metal-binding</keyword>
<feature type="domain" description="Tyrosine specific protein phosphatases" evidence="9">
    <location>
        <begin position="67"/>
        <end position="126"/>
    </location>
</feature>
<dbReference type="CDD" id="cd14518">
    <property type="entry name" value="DSP_fungal_YVH1"/>
    <property type="match status" value="1"/>
</dbReference>
<keyword evidence="4" id="KW-0904">Protein phosphatase</keyword>
<dbReference type="InterPro" id="IPR000387">
    <property type="entry name" value="Tyr_Pase_dom"/>
</dbReference>
<dbReference type="PANTHER" id="PTHR45848">
    <property type="entry name" value="DUAL SPECIFICITY PROTEIN PHOSPHATASE 12 FAMILY MEMBER"/>
    <property type="match status" value="1"/>
</dbReference>
<keyword evidence="6" id="KW-0862">Zinc</keyword>
<dbReference type="InterPro" id="IPR029021">
    <property type="entry name" value="Prot-tyrosine_phosphatase-like"/>
</dbReference>
<accession>A0A4Z1NIR2</accession>
<proteinExistence type="inferred from homology"/>